<dbReference type="InterPro" id="IPR008979">
    <property type="entry name" value="Galactose-bd-like_sf"/>
</dbReference>
<name>A0A1D1W4V1_RAMVA</name>
<keyword evidence="2" id="KW-1185">Reference proteome</keyword>
<sequence>MRSTYPYMLVDFHTPTAVENVTLDFGIGEDLANSNLNVLITNHRDPEKAGNDICFHQYNSKVLRRQILSVKCAAQVVGRYMILQFRGSDRVELYICSVSIQGSSSSPYENLAEYQTTKQISRLFQTQTPLPKANYFAFLAVDGNTSLAYDPDKFNDSSCQASGVEGAPWMAVDLAQESAVSGASLHINPSLYDDADVLTILVSNNNPTLAGDPICANITAFSSITTTPVPVKCENGTIYGRYVNVSLTTATPKSLVICELQVWGRNCTDRIDRAIKKPVLSSTTLGSSLSHHLVDYQPDTTFSTDYEANPYIIVDLIGTYYLDYIELDLADSEIEGLNLSTSNNISLVEFKQTGPEVRLIEAGALRVQHCPCILFTWQLLVCMCRCDELPDEDLRTV</sequence>
<dbReference type="SUPFAM" id="SSF49785">
    <property type="entry name" value="Galactose-binding domain-like"/>
    <property type="match status" value="2"/>
</dbReference>
<protein>
    <recommendedName>
        <fullName evidence="3">Fucolectin tachylectin-4 pentraxin-1 domain-containing protein</fullName>
    </recommendedName>
</protein>
<comment type="caution">
    <text evidence="1">The sequence shown here is derived from an EMBL/GenBank/DDBJ whole genome shotgun (WGS) entry which is preliminary data.</text>
</comment>
<dbReference type="Gene3D" id="2.60.120.260">
    <property type="entry name" value="Galactose-binding domain-like"/>
    <property type="match status" value="2"/>
</dbReference>
<gene>
    <name evidence="1" type="primary">RvY_16436</name>
    <name evidence="1" type="synonym">RvY_16436.1</name>
    <name evidence="1" type="ORF">RvY_16436-1</name>
</gene>
<evidence type="ECO:0008006" key="3">
    <source>
        <dbReference type="Google" id="ProtNLM"/>
    </source>
</evidence>
<dbReference type="EMBL" id="BDGG01000013">
    <property type="protein sequence ID" value="GAV06444.1"/>
    <property type="molecule type" value="Genomic_DNA"/>
</dbReference>
<dbReference type="Pfam" id="PF22633">
    <property type="entry name" value="F5_F8_type_C_2"/>
    <property type="match status" value="1"/>
</dbReference>
<reference evidence="1 2" key="1">
    <citation type="journal article" date="2016" name="Nat. Commun.">
        <title>Extremotolerant tardigrade genome and improved radiotolerance of human cultured cells by tardigrade-unique protein.</title>
        <authorList>
            <person name="Hashimoto T."/>
            <person name="Horikawa D.D."/>
            <person name="Saito Y."/>
            <person name="Kuwahara H."/>
            <person name="Kozuka-Hata H."/>
            <person name="Shin-I T."/>
            <person name="Minakuchi Y."/>
            <person name="Ohishi K."/>
            <person name="Motoyama A."/>
            <person name="Aizu T."/>
            <person name="Enomoto A."/>
            <person name="Kondo K."/>
            <person name="Tanaka S."/>
            <person name="Hara Y."/>
            <person name="Koshikawa S."/>
            <person name="Sagara H."/>
            <person name="Miura T."/>
            <person name="Yokobori S."/>
            <person name="Miyagawa K."/>
            <person name="Suzuki Y."/>
            <person name="Kubo T."/>
            <person name="Oyama M."/>
            <person name="Kohara Y."/>
            <person name="Fujiyama A."/>
            <person name="Arakawa K."/>
            <person name="Katayama T."/>
            <person name="Toyoda A."/>
            <person name="Kunieda T."/>
        </authorList>
    </citation>
    <scope>NUCLEOTIDE SEQUENCE [LARGE SCALE GENOMIC DNA]</scope>
    <source>
        <strain evidence="1 2">YOKOZUNA-1</strain>
    </source>
</reference>
<dbReference type="Proteomes" id="UP000186922">
    <property type="component" value="Unassembled WGS sequence"/>
</dbReference>
<dbReference type="STRING" id="947166.A0A1D1W4V1"/>
<dbReference type="AlphaFoldDB" id="A0A1D1W4V1"/>
<dbReference type="PANTHER" id="PTHR45713:SF6">
    <property type="entry name" value="F5_8 TYPE C DOMAIN-CONTAINING PROTEIN"/>
    <property type="match status" value="1"/>
</dbReference>
<evidence type="ECO:0000313" key="1">
    <source>
        <dbReference type="EMBL" id="GAV06444.1"/>
    </source>
</evidence>
<dbReference type="InterPro" id="IPR051941">
    <property type="entry name" value="BG_Antigen-Binding_Lectin"/>
</dbReference>
<accession>A0A1D1W4V1</accession>
<organism evidence="1 2">
    <name type="scientific">Ramazzottius varieornatus</name>
    <name type="common">Water bear</name>
    <name type="synonym">Tardigrade</name>
    <dbReference type="NCBI Taxonomy" id="947166"/>
    <lineage>
        <taxon>Eukaryota</taxon>
        <taxon>Metazoa</taxon>
        <taxon>Ecdysozoa</taxon>
        <taxon>Tardigrada</taxon>
        <taxon>Eutardigrada</taxon>
        <taxon>Parachela</taxon>
        <taxon>Hypsibioidea</taxon>
        <taxon>Ramazzottiidae</taxon>
        <taxon>Ramazzottius</taxon>
    </lineage>
</organism>
<proteinExistence type="predicted"/>
<dbReference type="PANTHER" id="PTHR45713">
    <property type="entry name" value="FTP DOMAIN-CONTAINING PROTEIN"/>
    <property type="match status" value="1"/>
</dbReference>
<evidence type="ECO:0000313" key="2">
    <source>
        <dbReference type="Proteomes" id="UP000186922"/>
    </source>
</evidence>